<evidence type="ECO:0000256" key="2">
    <source>
        <dbReference type="SAM" id="Coils"/>
    </source>
</evidence>
<gene>
    <name evidence="3" type="ORF">SAMN02910314_01630</name>
</gene>
<dbReference type="STRING" id="79604.AAY81_05135"/>
<evidence type="ECO:0000313" key="4">
    <source>
        <dbReference type="Proteomes" id="UP000182975"/>
    </source>
</evidence>
<protein>
    <submittedName>
        <fullName evidence="3">Phage shock protein A (PspA) family protein</fullName>
    </submittedName>
</protein>
<dbReference type="PANTHER" id="PTHR31088:SF6">
    <property type="entry name" value="PHAGE SHOCK PROTEIN A"/>
    <property type="match status" value="1"/>
</dbReference>
<keyword evidence="4" id="KW-1185">Reference proteome</keyword>
<evidence type="ECO:0000256" key="1">
    <source>
        <dbReference type="ARBA" id="ARBA00043985"/>
    </source>
</evidence>
<dbReference type="EMBL" id="FOEC01000011">
    <property type="protein sequence ID" value="SEO91935.1"/>
    <property type="molecule type" value="Genomic_DNA"/>
</dbReference>
<comment type="similarity">
    <text evidence="1">Belongs to the PspA/Vipp/IM30 family.</text>
</comment>
<organism evidence="3 4">
    <name type="scientific">Denitrobacterium detoxificans</name>
    <dbReference type="NCBI Taxonomy" id="79604"/>
    <lineage>
        <taxon>Bacteria</taxon>
        <taxon>Bacillati</taxon>
        <taxon>Actinomycetota</taxon>
        <taxon>Coriobacteriia</taxon>
        <taxon>Eggerthellales</taxon>
        <taxon>Eggerthellaceae</taxon>
        <taxon>Denitrobacterium</taxon>
    </lineage>
</organism>
<sequence length="222" mass="24320">MAIFQRITDILKANINDMLDKAEDPEKMVKQIIIEMSEQVDSATEALGQAMGSQKLAARQLEEAKRASADWQQKAELALKSGNEELARRALDSKVGVDRQIAEMQQQYDALSAQVDKLKDQVKVLKQKLDEARARQDILIARSRMADAQQGVATAVGAASSTSAFSKLDKLEQKVAQKEATAEAFTELNGMNVDPTEDEFAKLQHAADVDAEMAALKAKLGM</sequence>
<dbReference type="KEGG" id="ddt:AAY81_05135"/>
<dbReference type="RefSeq" id="WP_066662209.1">
    <property type="nucleotide sequence ID" value="NZ_CP011402.1"/>
</dbReference>
<dbReference type="Proteomes" id="UP000182975">
    <property type="component" value="Unassembled WGS sequence"/>
</dbReference>
<dbReference type="OrthoDB" id="9779630at2"/>
<evidence type="ECO:0000313" key="3">
    <source>
        <dbReference type="EMBL" id="SEO91935.1"/>
    </source>
</evidence>
<feature type="coiled-coil region" evidence="2">
    <location>
        <begin position="94"/>
        <end position="142"/>
    </location>
</feature>
<dbReference type="PATRIC" id="fig|79604.3.peg.1048"/>
<name>A0A172RY04_9ACTN</name>
<reference evidence="4" key="1">
    <citation type="submission" date="2016-10" db="EMBL/GenBank/DDBJ databases">
        <authorList>
            <person name="Varghese N."/>
        </authorList>
    </citation>
    <scope>NUCLEOTIDE SEQUENCE [LARGE SCALE GENOMIC DNA]</scope>
    <source>
        <strain evidence="4">DSM 21843</strain>
    </source>
</reference>
<dbReference type="InterPro" id="IPR007157">
    <property type="entry name" value="PspA_VIPP1"/>
</dbReference>
<dbReference type="Pfam" id="PF04012">
    <property type="entry name" value="PspA_IM30"/>
    <property type="match status" value="1"/>
</dbReference>
<proteinExistence type="inferred from homology"/>
<dbReference type="AlphaFoldDB" id="A0A172RY04"/>
<dbReference type="PANTHER" id="PTHR31088">
    <property type="entry name" value="MEMBRANE-ASSOCIATED PROTEIN VIPP1, CHLOROPLASTIC"/>
    <property type="match status" value="1"/>
</dbReference>
<accession>A0A172RY04</accession>
<keyword evidence="2" id="KW-0175">Coiled coil</keyword>